<dbReference type="RefSeq" id="WP_311368056.1">
    <property type="nucleotide sequence ID" value="NZ_JAVRHX010000001.1"/>
</dbReference>
<evidence type="ECO:0000256" key="5">
    <source>
        <dbReference type="RuleBase" id="RU003792"/>
    </source>
</evidence>
<comment type="catalytic activity">
    <reaction evidence="4 5">
        <text>uridine(38/39/40) in tRNA = pseudouridine(38/39/40) in tRNA</text>
        <dbReference type="Rhea" id="RHEA:22376"/>
        <dbReference type="Rhea" id="RHEA-COMP:10085"/>
        <dbReference type="Rhea" id="RHEA-COMP:10087"/>
        <dbReference type="ChEBI" id="CHEBI:65314"/>
        <dbReference type="ChEBI" id="CHEBI:65315"/>
        <dbReference type="EC" id="5.4.99.12"/>
    </reaction>
</comment>
<dbReference type="InterPro" id="IPR020095">
    <property type="entry name" value="PsdUridine_synth_TruA_C"/>
</dbReference>
<feature type="domain" description="Pseudouridine synthase I TruA alpha/beta" evidence="6">
    <location>
        <begin position="18"/>
        <end position="112"/>
    </location>
</feature>
<gene>
    <name evidence="4 7" type="primary">truA</name>
    <name evidence="7" type="ORF">RM552_07015</name>
</gene>
<evidence type="ECO:0000256" key="3">
    <source>
        <dbReference type="ARBA" id="ARBA00023235"/>
    </source>
</evidence>
<dbReference type="InterPro" id="IPR020103">
    <property type="entry name" value="PsdUridine_synth_cat_dom_sf"/>
</dbReference>
<comment type="similarity">
    <text evidence="1 4 5">Belongs to the tRNA pseudouridine synthase TruA family.</text>
</comment>
<organism evidence="7 8">
    <name type="scientific">Glaciecola petra</name>
    <dbReference type="NCBI Taxonomy" id="3075602"/>
    <lineage>
        <taxon>Bacteria</taxon>
        <taxon>Pseudomonadati</taxon>
        <taxon>Pseudomonadota</taxon>
        <taxon>Gammaproteobacteria</taxon>
        <taxon>Alteromonadales</taxon>
        <taxon>Alteromonadaceae</taxon>
        <taxon>Glaciecola</taxon>
    </lineage>
</organism>
<evidence type="ECO:0000313" key="7">
    <source>
        <dbReference type="EMBL" id="MDT0594589.1"/>
    </source>
</evidence>
<dbReference type="EMBL" id="JAVRHX010000001">
    <property type="protein sequence ID" value="MDT0594589.1"/>
    <property type="molecule type" value="Genomic_DNA"/>
</dbReference>
<dbReference type="Proteomes" id="UP001253545">
    <property type="component" value="Unassembled WGS sequence"/>
</dbReference>
<evidence type="ECO:0000256" key="1">
    <source>
        <dbReference type="ARBA" id="ARBA00009375"/>
    </source>
</evidence>
<evidence type="ECO:0000256" key="2">
    <source>
        <dbReference type="ARBA" id="ARBA00022694"/>
    </source>
</evidence>
<dbReference type="NCBIfam" id="TIGR00071">
    <property type="entry name" value="hisT_truA"/>
    <property type="match status" value="1"/>
</dbReference>
<evidence type="ECO:0000313" key="8">
    <source>
        <dbReference type="Proteomes" id="UP001253545"/>
    </source>
</evidence>
<protein>
    <recommendedName>
        <fullName evidence="4">tRNA pseudouridine synthase A</fullName>
        <ecNumber evidence="4">5.4.99.12</ecNumber>
    </recommendedName>
    <alternativeName>
        <fullName evidence="4">tRNA pseudouridine(38-40) synthase</fullName>
    </alternativeName>
    <alternativeName>
        <fullName evidence="4">tRNA pseudouridylate synthase I</fullName>
    </alternativeName>
    <alternativeName>
        <fullName evidence="4">tRNA-uridine isomerase I</fullName>
    </alternativeName>
</protein>
<feature type="domain" description="Pseudouridine synthase I TruA alpha/beta" evidence="6">
    <location>
        <begin position="152"/>
        <end position="254"/>
    </location>
</feature>
<dbReference type="PIRSF" id="PIRSF001430">
    <property type="entry name" value="tRNA_psdUrid_synth"/>
    <property type="match status" value="1"/>
</dbReference>
<keyword evidence="3 4" id="KW-0413">Isomerase</keyword>
<comment type="subunit">
    <text evidence="4">Homodimer.</text>
</comment>
<reference evidence="7 8" key="1">
    <citation type="submission" date="2023-09" db="EMBL/GenBank/DDBJ databases">
        <authorList>
            <person name="Rey-Velasco X."/>
        </authorList>
    </citation>
    <scope>NUCLEOTIDE SEQUENCE [LARGE SCALE GENOMIC DNA]</scope>
    <source>
        <strain evidence="7 8">P117</strain>
    </source>
</reference>
<dbReference type="GO" id="GO:0160147">
    <property type="term" value="F:tRNA pseudouridine(38-40) synthase activity"/>
    <property type="evidence" value="ECO:0007669"/>
    <property type="project" value="UniProtKB-EC"/>
</dbReference>
<evidence type="ECO:0000256" key="4">
    <source>
        <dbReference type="HAMAP-Rule" id="MF_00171"/>
    </source>
</evidence>
<dbReference type="PANTHER" id="PTHR11142">
    <property type="entry name" value="PSEUDOURIDYLATE SYNTHASE"/>
    <property type="match status" value="1"/>
</dbReference>
<comment type="caution">
    <text evidence="4">Lacks conserved residue(s) required for the propagation of feature annotation.</text>
</comment>
<feature type="active site" description="Nucleophile" evidence="4">
    <location>
        <position position="61"/>
    </location>
</feature>
<dbReference type="Gene3D" id="3.30.70.580">
    <property type="entry name" value="Pseudouridine synthase I, catalytic domain, N-terminal subdomain"/>
    <property type="match status" value="1"/>
</dbReference>
<proteinExistence type="inferred from homology"/>
<name>A0ABU2ZSN0_9ALTE</name>
<sequence length="269" mass="29812">MQESDYLLVKGRVALGVEYNGANYSGWQRQSSADSVQAQVEKALEKVLQQKVTVSCAGRTDAGVHATGQVIHLDLPVERPIKALTRGLNTLMPKDIAISWAKPVSDDFHARFSAFARRYRYIIHNHPLRSGVFFNGLTHAYQPLDAGLMHSAAQSLVGEYDFTSFRAAHCQSKTAVRNIRAISVNRTNDYIMIDVQANAFLHHMVRNIVGSLMLIGAHEKPVNWMAELLALKDRTKAAPTAKPNGLYLVKVSYPEEFALPATNLGPLFL</sequence>
<dbReference type="HAMAP" id="MF_00171">
    <property type="entry name" value="TruA"/>
    <property type="match status" value="1"/>
</dbReference>
<dbReference type="SUPFAM" id="SSF55120">
    <property type="entry name" value="Pseudouridine synthase"/>
    <property type="match status" value="1"/>
</dbReference>
<comment type="caution">
    <text evidence="7">The sequence shown here is derived from an EMBL/GenBank/DDBJ whole genome shotgun (WGS) entry which is preliminary data.</text>
</comment>
<comment type="function">
    <text evidence="4">Formation of pseudouridine at positions 38, 39 and 40 in the anticodon stem and loop of transfer RNAs.</text>
</comment>
<dbReference type="InterPro" id="IPR020094">
    <property type="entry name" value="TruA/RsuA/RluB/E/F_N"/>
</dbReference>
<accession>A0ABU2ZSN0</accession>
<feature type="binding site" evidence="4">
    <location>
        <position position="119"/>
    </location>
    <ligand>
        <name>substrate</name>
    </ligand>
</feature>
<dbReference type="Pfam" id="PF01416">
    <property type="entry name" value="PseudoU_synth_1"/>
    <property type="match status" value="2"/>
</dbReference>
<dbReference type="EC" id="5.4.99.12" evidence="4"/>
<keyword evidence="8" id="KW-1185">Reference proteome</keyword>
<dbReference type="Gene3D" id="3.30.70.660">
    <property type="entry name" value="Pseudouridine synthase I, catalytic domain, C-terminal subdomain"/>
    <property type="match status" value="1"/>
</dbReference>
<dbReference type="InterPro" id="IPR020097">
    <property type="entry name" value="PsdUridine_synth_TruA_a/b_dom"/>
</dbReference>
<dbReference type="PANTHER" id="PTHR11142:SF0">
    <property type="entry name" value="TRNA PSEUDOURIDINE SYNTHASE-LIKE 1"/>
    <property type="match status" value="1"/>
</dbReference>
<dbReference type="InterPro" id="IPR001406">
    <property type="entry name" value="PsdUridine_synth_TruA"/>
</dbReference>
<dbReference type="CDD" id="cd02570">
    <property type="entry name" value="PseudoU_synth_EcTruA"/>
    <property type="match status" value="1"/>
</dbReference>
<evidence type="ECO:0000259" key="6">
    <source>
        <dbReference type="Pfam" id="PF01416"/>
    </source>
</evidence>
<keyword evidence="2 4" id="KW-0819">tRNA processing</keyword>